<organism evidence="3">
    <name type="scientific">Pseudoalteromonas sp. SD03</name>
    <dbReference type="NCBI Taxonomy" id="3231719"/>
    <lineage>
        <taxon>Bacteria</taxon>
        <taxon>Pseudomonadati</taxon>
        <taxon>Pseudomonadota</taxon>
        <taxon>Gammaproteobacteria</taxon>
        <taxon>Alteromonadales</taxon>
        <taxon>Pseudoalteromonadaceae</taxon>
        <taxon>Pseudoalteromonas</taxon>
    </lineage>
</organism>
<dbReference type="InterPro" id="IPR005586">
    <property type="entry name" value="ABC_trans_aux"/>
</dbReference>
<evidence type="ECO:0000256" key="1">
    <source>
        <dbReference type="SAM" id="SignalP"/>
    </source>
</evidence>
<proteinExistence type="predicted"/>
<feature type="signal peptide" evidence="1">
    <location>
        <begin position="1"/>
        <end position="20"/>
    </location>
</feature>
<keyword evidence="1" id="KW-0732">Signal</keyword>
<evidence type="ECO:0000313" key="3">
    <source>
        <dbReference type="EMBL" id="XDH89643.1"/>
    </source>
</evidence>
<protein>
    <submittedName>
        <fullName evidence="3">PqiC family protein</fullName>
    </submittedName>
</protein>
<dbReference type="SUPFAM" id="SSF159594">
    <property type="entry name" value="XCC0632-like"/>
    <property type="match status" value="1"/>
</dbReference>
<evidence type="ECO:0000259" key="2">
    <source>
        <dbReference type="Pfam" id="PF03886"/>
    </source>
</evidence>
<dbReference type="RefSeq" id="WP_350314595.1">
    <property type="nucleotide sequence ID" value="NZ_CP162515.1"/>
</dbReference>
<dbReference type="AlphaFoldDB" id="A0AB39AVU0"/>
<dbReference type="Pfam" id="PF03886">
    <property type="entry name" value="ABC_trans_aux"/>
    <property type="match status" value="1"/>
</dbReference>
<gene>
    <name evidence="3" type="ORF">ABZP26_17120</name>
</gene>
<name>A0AB39AVU0_9GAMM</name>
<accession>A0AB39AVU0</accession>
<dbReference type="Gene3D" id="3.40.50.10610">
    <property type="entry name" value="ABC-type transport auxiliary lipoprotein component"/>
    <property type="match status" value="1"/>
</dbReference>
<reference evidence="3" key="1">
    <citation type="submission" date="2024-07" db="EMBL/GenBank/DDBJ databases">
        <authorList>
            <person name="Jiang Y."/>
            <person name="Qin Q."/>
        </authorList>
    </citation>
    <scope>NUCLEOTIDE SEQUENCE</scope>
    <source>
        <strain evidence="3">SD03</strain>
    </source>
</reference>
<feature type="domain" description="ABC-type transport auxiliary lipoprotein component" evidence="2">
    <location>
        <begin position="28"/>
        <end position="189"/>
    </location>
</feature>
<dbReference type="EMBL" id="CP162515">
    <property type="protein sequence ID" value="XDH89643.1"/>
    <property type="molecule type" value="Genomic_DNA"/>
</dbReference>
<feature type="chain" id="PRO_5044259412" evidence="1">
    <location>
        <begin position="21"/>
        <end position="207"/>
    </location>
</feature>
<dbReference type="PROSITE" id="PS51257">
    <property type="entry name" value="PROKAR_LIPOPROTEIN"/>
    <property type="match status" value="1"/>
</dbReference>
<sequence>MKALFLLLTGVIFISGCSSAIQTTIQYYQFEQPINDSSRNVQDTQAQLRVQTVTLRGALNNRGIAMKVDSNQIHAANYHLWGESPDVMLSASAQQTLFNTMTNWMVIKGLPVITDQQQQTFYELEYELHHFNGDLQGNADISGLWRLYYTHPESGRRLLSIHNFSSVMPINDDGYDSLVATLEKMWQQINILAAKEIEKREFNFSPY</sequence>